<dbReference type="AlphaFoldDB" id="A0A4Y9YBJ4"/>
<sequence>MADPRQRIIIKVFRKYSHSLGPESLEFLEEILDRHEIPDEEVEFSIEWIAKEYNKQDDAQMKVSLDVLQRVYDAFQNSGDNPAEEEQEAIDPDSHLHFIDAFDMPLWHWSQERSSFERRVGSSIARQTPR</sequence>
<organism evidence="1 2">
    <name type="scientific">Rhodofomes roseus</name>
    <dbReference type="NCBI Taxonomy" id="34475"/>
    <lineage>
        <taxon>Eukaryota</taxon>
        <taxon>Fungi</taxon>
        <taxon>Dikarya</taxon>
        <taxon>Basidiomycota</taxon>
        <taxon>Agaricomycotina</taxon>
        <taxon>Agaricomycetes</taxon>
        <taxon>Polyporales</taxon>
        <taxon>Rhodofomes</taxon>
    </lineage>
</organism>
<proteinExistence type="predicted"/>
<dbReference type="STRING" id="34475.A0A4Y9YBJ4"/>
<comment type="caution">
    <text evidence="1">The sequence shown here is derived from an EMBL/GenBank/DDBJ whole genome shotgun (WGS) entry which is preliminary data.</text>
</comment>
<evidence type="ECO:0000313" key="2">
    <source>
        <dbReference type="Proteomes" id="UP000298390"/>
    </source>
</evidence>
<gene>
    <name evidence="1" type="ORF">EVJ58_g5634</name>
</gene>
<dbReference type="EMBL" id="SEKV01000292">
    <property type="protein sequence ID" value="TFY59685.1"/>
    <property type="molecule type" value="Genomic_DNA"/>
</dbReference>
<evidence type="ECO:0000313" key="1">
    <source>
        <dbReference type="EMBL" id="TFY59685.1"/>
    </source>
</evidence>
<protein>
    <submittedName>
        <fullName evidence="1">Uncharacterized protein</fullName>
    </submittedName>
</protein>
<name>A0A4Y9YBJ4_9APHY</name>
<reference evidence="1 2" key="1">
    <citation type="submission" date="2019-01" db="EMBL/GenBank/DDBJ databases">
        <title>Genome sequencing of the rare red list fungi Fomitopsis rosea.</title>
        <authorList>
            <person name="Buettner E."/>
            <person name="Kellner H."/>
        </authorList>
    </citation>
    <scope>NUCLEOTIDE SEQUENCE [LARGE SCALE GENOMIC DNA]</scope>
    <source>
        <strain evidence="1 2">DSM 105464</strain>
    </source>
</reference>
<dbReference type="Proteomes" id="UP000298390">
    <property type="component" value="Unassembled WGS sequence"/>
</dbReference>
<accession>A0A4Y9YBJ4</accession>